<evidence type="ECO:0000313" key="2">
    <source>
        <dbReference type="Proteomes" id="UP000053244"/>
    </source>
</evidence>
<proteinExistence type="predicted"/>
<name>A0A117MPT6_9ACTN</name>
<protein>
    <submittedName>
        <fullName evidence="1">Uncharacterized protein</fullName>
    </submittedName>
</protein>
<gene>
    <name evidence="1" type="ORF">ADL15_28805</name>
</gene>
<reference evidence="1 2" key="1">
    <citation type="submission" date="2015-10" db="EMBL/GenBank/DDBJ databases">
        <authorList>
            <person name="Gilbert D.G."/>
        </authorList>
    </citation>
    <scope>NUCLEOTIDE SEQUENCE [LARGE SCALE GENOMIC DNA]</scope>
    <source>
        <strain evidence="1 2">NRRL B-16712</strain>
    </source>
</reference>
<sequence length="118" mass="12866">MTDQRTTVDVLSLEDFHDTLTARLAEAEFVLRQLDNELACRPPQLGEFADANAGAKRYNELLQEHRSRALSLRAAIVAAKEATTTIIANYSTTEARNRANAEAIGSALTGVYTALEGE</sequence>
<comment type="caution">
    <text evidence="1">The sequence shown here is derived from an EMBL/GenBank/DDBJ whole genome shotgun (WGS) entry which is preliminary data.</text>
</comment>
<dbReference type="Proteomes" id="UP000053244">
    <property type="component" value="Unassembled WGS sequence"/>
</dbReference>
<dbReference type="RefSeq" id="WP_067697742.1">
    <property type="nucleotide sequence ID" value="NZ_LLZH01000281.1"/>
</dbReference>
<keyword evidence="2" id="KW-1185">Reference proteome</keyword>
<evidence type="ECO:0000313" key="1">
    <source>
        <dbReference type="EMBL" id="KUL29167.1"/>
    </source>
</evidence>
<organism evidence="1 2">
    <name type="scientific">Actinoplanes awajinensis subsp. mycoplanecinus</name>
    <dbReference type="NCBI Taxonomy" id="135947"/>
    <lineage>
        <taxon>Bacteria</taxon>
        <taxon>Bacillati</taxon>
        <taxon>Actinomycetota</taxon>
        <taxon>Actinomycetes</taxon>
        <taxon>Micromonosporales</taxon>
        <taxon>Micromonosporaceae</taxon>
        <taxon>Actinoplanes</taxon>
    </lineage>
</organism>
<accession>A0A117MPT6</accession>
<dbReference type="OrthoDB" id="3405091at2"/>
<dbReference type="AlphaFoldDB" id="A0A117MPT6"/>
<dbReference type="EMBL" id="LLZH01000281">
    <property type="protein sequence ID" value="KUL29167.1"/>
    <property type="molecule type" value="Genomic_DNA"/>
</dbReference>